<evidence type="ECO:0000313" key="4">
    <source>
        <dbReference type="Proteomes" id="UP001345219"/>
    </source>
</evidence>
<dbReference type="PANTHER" id="PTHR47936">
    <property type="entry name" value="PPR_LONG DOMAIN-CONTAINING PROTEIN"/>
    <property type="match status" value="1"/>
</dbReference>
<evidence type="ECO:0000313" key="3">
    <source>
        <dbReference type="EMBL" id="KAK4780229.1"/>
    </source>
</evidence>
<accession>A0AAN7QUA9</accession>
<proteinExistence type="inferred from homology"/>
<dbReference type="GO" id="GO:0031930">
    <property type="term" value="P:mitochondria-nucleus signaling pathway"/>
    <property type="evidence" value="ECO:0007669"/>
    <property type="project" value="TreeGrafter"/>
</dbReference>
<reference evidence="3 4" key="1">
    <citation type="journal article" date="2023" name="Hortic Res">
        <title>Pangenome of water caltrop reveals structural variations and asymmetric subgenome divergence after allopolyploidization.</title>
        <authorList>
            <person name="Zhang X."/>
            <person name="Chen Y."/>
            <person name="Wang L."/>
            <person name="Yuan Y."/>
            <person name="Fang M."/>
            <person name="Shi L."/>
            <person name="Lu R."/>
            <person name="Comes H.P."/>
            <person name="Ma Y."/>
            <person name="Chen Y."/>
            <person name="Huang G."/>
            <person name="Zhou Y."/>
            <person name="Zheng Z."/>
            <person name="Qiu Y."/>
        </authorList>
    </citation>
    <scope>NUCLEOTIDE SEQUENCE [LARGE SCALE GENOMIC DNA]</scope>
    <source>
        <tissue evidence="3">Roots</tissue>
    </source>
</reference>
<dbReference type="InterPro" id="IPR002885">
    <property type="entry name" value="PPR_rpt"/>
</dbReference>
<evidence type="ECO:0000256" key="1">
    <source>
        <dbReference type="ARBA" id="ARBA00007626"/>
    </source>
</evidence>
<dbReference type="Proteomes" id="UP001345219">
    <property type="component" value="Chromosome 13"/>
</dbReference>
<evidence type="ECO:0008006" key="5">
    <source>
        <dbReference type="Google" id="ProtNLM"/>
    </source>
</evidence>
<evidence type="ECO:0000256" key="2">
    <source>
        <dbReference type="ARBA" id="ARBA00022737"/>
    </source>
</evidence>
<dbReference type="InterPro" id="IPR011990">
    <property type="entry name" value="TPR-like_helical_dom_sf"/>
</dbReference>
<name>A0AAN7QUA9_9MYRT</name>
<dbReference type="Gene3D" id="1.25.40.10">
    <property type="entry name" value="Tetratricopeptide repeat domain"/>
    <property type="match status" value="1"/>
</dbReference>
<comment type="similarity">
    <text evidence="1">Belongs to the PPR family. P subfamily.</text>
</comment>
<gene>
    <name evidence="3" type="ORF">SAY87_016335</name>
</gene>
<organism evidence="3 4">
    <name type="scientific">Trapa incisa</name>
    <dbReference type="NCBI Taxonomy" id="236973"/>
    <lineage>
        <taxon>Eukaryota</taxon>
        <taxon>Viridiplantae</taxon>
        <taxon>Streptophyta</taxon>
        <taxon>Embryophyta</taxon>
        <taxon>Tracheophyta</taxon>
        <taxon>Spermatophyta</taxon>
        <taxon>Magnoliopsida</taxon>
        <taxon>eudicotyledons</taxon>
        <taxon>Gunneridae</taxon>
        <taxon>Pentapetalae</taxon>
        <taxon>rosids</taxon>
        <taxon>malvids</taxon>
        <taxon>Myrtales</taxon>
        <taxon>Lythraceae</taxon>
        <taxon>Trapa</taxon>
    </lineage>
</organism>
<keyword evidence="2" id="KW-0677">Repeat</keyword>
<dbReference type="GO" id="GO:0010019">
    <property type="term" value="P:chloroplast-nucleus signaling pathway"/>
    <property type="evidence" value="ECO:0007669"/>
    <property type="project" value="TreeGrafter"/>
</dbReference>
<dbReference type="Pfam" id="PF01535">
    <property type="entry name" value="PPR"/>
    <property type="match status" value="1"/>
</dbReference>
<dbReference type="PANTHER" id="PTHR47936:SF1">
    <property type="entry name" value="PENTATRICOPEPTIDE REPEAT-CONTAINING PROTEIN GUN1, CHLOROPLASTIC"/>
    <property type="match status" value="1"/>
</dbReference>
<keyword evidence="4" id="KW-1185">Reference proteome</keyword>
<dbReference type="Pfam" id="PF13041">
    <property type="entry name" value="PPR_2"/>
    <property type="match status" value="1"/>
</dbReference>
<sequence>MGYYSISISKSRVRMGFGRLALDLGAGSTDSCPIQTRPEVQQDETMTLKFFYWADRQWRYRPYPIVYPVMLEILSNAKLYQRILRLMGRRVISRPLEVFLCVMISYSRAGRLRDSLRLLTLMQKVDVDPNLPMSDTVIHELMKNDQLEKACKFLERMEIVRIITNVLTYNCLIMGLCDV</sequence>
<dbReference type="GO" id="GO:0009507">
    <property type="term" value="C:chloroplast"/>
    <property type="evidence" value="ECO:0007669"/>
    <property type="project" value="TreeGrafter"/>
</dbReference>
<dbReference type="EMBL" id="JAXIOK010000001">
    <property type="protein sequence ID" value="KAK4780229.1"/>
    <property type="molecule type" value="Genomic_DNA"/>
</dbReference>
<protein>
    <recommendedName>
        <fullName evidence="5">Pentatricopeptide repeat-containing protein</fullName>
    </recommendedName>
</protein>
<comment type="caution">
    <text evidence="3">The sequence shown here is derived from an EMBL/GenBank/DDBJ whole genome shotgun (WGS) entry which is preliminary data.</text>
</comment>
<dbReference type="AlphaFoldDB" id="A0AAN7QUA9"/>
<dbReference type="NCBIfam" id="TIGR00756">
    <property type="entry name" value="PPR"/>
    <property type="match status" value="1"/>
</dbReference>